<dbReference type="SUPFAM" id="SSF52266">
    <property type="entry name" value="SGNH hydrolase"/>
    <property type="match status" value="1"/>
</dbReference>
<dbReference type="Pfam" id="PF13472">
    <property type="entry name" value="Lipase_GDSL_2"/>
    <property type="match status" value="1"/>
</dbReference>
<protein>
    <submittedName>
        <fullName evidence="2">SGNH/GDSL hydrolase family protein</fullName>
    </submittedName>
</protein>
<dbReference type="GO" id="GO:0016787">
    <property type="term" value="F:hydrolase activity"/>
    <property type="evidence" value="ECO:0007669"/>
    <property type="project" value="UniProtKB-KW"/>
</dbReference>
<gene>
    <name evidence="2" type="ORF">GCM10009613_09750</name>
</gene>
<comment type="caution">
    <text evidence="2">The sequence shown here is derived from an EMBL/GenBank/DDBJ whole genome shotgun (WGS) entry which is preliminary data.</text>
</comment>
<sequence>MTAPGTSRVLCFGDSNTYGIVPGERARYAAGVRWPGVLQQLLGAGHDVVEEGLPGRTTDLEDTILGRPGRAGLGYFTACVDSHLPLDVIVLMLGTNDLRTRYARTPDDVARALGRYLDHPAGSAAALGLPVPRFVVVAPPPMDGTAERFVASMPAPGVYDAASAAASRRLAGPLRALAAAGGHAFLDAAPITRTGIDGCHLDADSHRRLAGALAPVVRDLAAGQASPSPVVDPPTGS</sequence>
<dbReference type="Proteomes" id="UP001501414">
    <property type="component" value="Unassembled WGS sequence"/>
</dbReference>
<keyword evidence="3" id="KW-1185">Reference proteome</keyword>
<evidence type="ECO:0000313" key="2">
    <source>
        <dbReference type="EMBL" id="GAA1382252.1"/>
    </source>
</evidence>
<dbReference type="InterPro" id="IPR013830">
    <property type="entry name" value="SGNH_hydro"/>
</dbReference>
<proteinExistence type="predicted"/>
<dbReference type="Gene3D" id="3.40.50.1110">
    <property type="entry name" value="SGNH hydrolase"/>
    <property type="match status" value="1"/>
</dbReference>
<evidence type="ECO:0000313" key="3">
    <source>
        <dbReference type="Proteomes" id="UP001501414"/>
    </source>
</evidence>
<evidence type="ECO:0000259" key="1">
    <source>
        <dbReference type="Pfam" id="PF13472"/>
    </source>
</evidence>
<name>A0ABP4I5P4_9PSEU</name>
<reference evidence="3" key="1">
    <citation type="journal article" date="2019" name="Int. J. Syst. Evol. Microbiol.">
        <title>The Global Catalogue of Microorganisms (GCM) 10K type strain sequencing project: providing services to taxonomists for standard genome sequencing and annotation.</title>
        <authorList>
            <consortium name="The Broad Institute Genomics Platform"/>
            <consortium name="The Broad Institute Genome Sequencing Center for Infectious Disease"/>
            <person name="Wu L."/>
            <person name="Ma J."/>
        </authorList>
    </citation>
    <scope>NUCLEOTIDE SEQUENCE [LARGE SCALE GENOMIC DNA]</scope>
    <source>
        <strain evidence="3">JCM 11896</strain>
    </source>
</reference>
<dbReference type="RefSeq" id="WP_344018680.1">
    <property type="nucleotide sequence ID" value="NZ_BAAAJK010000004.1"/>
</dbReference>
<organism evidence="2 3">
    <name type="scientific">Pseudonocardia kongjuensis</name>
    <dbReference type="NCBI Taxonomy" id="102227"/>
    <lineage>
        <taxon>Bacteria</taxon>
        <taxon>Bacillati</taxon>
        <taxon>Actinomycetota</taxon>
        <taxon>Actinomycetes</taxon>
        <taxon>Pseudonocardiales</taxon>
        <taxon>Pseudonocardiaceae</taxon>
        <taxon>Pseudonocardia</taxon>
    </lineage>
</organism>
<dbReference type="EMBL" id="BAAAJK010000004">
    <property type="protein sequence ID" value="GAA1382252.1"/>
    <property type="molecule type" value="Genomic_DNA"/>
</dbReference>
<feature type="domain" description="SGNH hydrolase-type esterase" evidence="1">
    <location>
        <begin position="11"/>
        <end position="203"/>
    </location>
</feature>
<dbReference type="InterPro" id="IPR036514">
    <property type="entry name" value="SGNH_hydro_sf"/>
</dbReference>
<keyword evidence="2" id="KW-0378">Hydrolase</keyword>
<accession>A0ABP4I5P4</accession>